<dbReference type="Gene3D" id="3.20.20.190">
    <property type="entry name" value="Phosphatidylinositol (PI) phosphodiesterase"/>
    <property type="match status" value="1"/>
</dbReference>
<name>A0A6J6K891_9ZZZZ</name>
<dbReference type="EMBL" id="CAEZWJ010000005">
    <property type="protein sequence ID" value="CAB4646081.1"/>
    <property type="molecule type" value="Genomic_DNA"/>
</dbReference>
<dbReference type="GO" id="GO:0008081">
    <property type="term" value="F:phosphoric diester hydrolase activity"/>
    <property type="evidence" value="ECO:0007669"/>
    <property type="project" value="InterPro"/>
</dbReference>
<dbReference type="AlphaFoldDB" id="A0A6J6K891"/>
<dbReference type="PANTHER" id="PTHR46211">
    <property type="entry name" value="GLYCEROPHOSPHORYL DIESTER PHOSPHODIESTERASE"/>
    <property type="match status" value="1"/>
</dbReference>
<dbReference type="Pfam" id="PF03009">
    <property type="entry name" value="GDPD"/>
    <property type="match status" value="1"/>
</dbReference>
<proteinExistence type="predicted"/>
<dbReference type="PANTHER" id="PTHR46211:SF14">
    <property type="entry name" value="GLYCEROPHOSPHODIESTER PHOSPHODIESTERASE"/>
    <property type="match status" value="1"/>
</dbReference>
<evidence type="ECO:0000313" key="2">
    <source>
        <dbReference type="EMBL" id="CAB4646081.1"/>
    </source>
</evidence>
<protein>
    <submittedName>
        <fullName evidence="2">Unannotated protein</fullName>
    </submittedName>
</protein>
<dbReference type="PROSITE" id="PS50007">
    <property type="entry name" value="PIPLC_X_DOMAIN"/>
    <property type="match status" value="1"/>
</dbReference>
<gene>
    <name evidence="2" type="ORF">UFOPK2214_00253</name>
</gene>
<dbReference type="CDD" id="cd08556">
    <property type="entry name" value="GDPD"/>
    <property type="match status" value="1"/>
</dbReference>
<dbReference type="SUPFAM" id="SSF51695">
    <property type="entry name" value="PLC-like phosphodiesterases"/>
    <property type="match status" value="1"/>
</dbReference>
<sequence>MQQRLPSLVDEPLAFAHRGARAHARENTIEAFQLALKLGANGLESDVWMTSDGEVVLDHDGVVRSRARKRLISDVTRQGLPSHIPTVGEFFDSCGTNFSFSVDIKDERATDGLVSVAKECAFDLSRLFVCHWKSAECFAIRDRHHDVKVVDSTRLQRLKDGPEMRAALLANKGIDVLNMHISDWNGGLVTMMHRFNVQAFGWDAQFPTALSKGLLMGLDGIYSDHVDRLVESYDQVIGHVPRL</sequence>
<dbReference type="PROSITE" id="PS51704">
    <property type="entry name" value="GP_PDE"/>
    <property type="match status" value="1"/>
</dbReference>
<evidence type="ECO:0000259" key="1">
    <source>
        <dbReference type="PROSITE" id="PS51704"/>
    </source>
</evidence>
<dbReference type="GO" id="GO:0006629">
    <property type="term" value="P:lipid metabolic process"/>
    <property type="evidence" value="ECO:0007669"/>
    <property type="project" value="InterPro"/>
</dbReference>
<dbReference type="InterPro" id="IPR030395">
    <property type="entry name" value="GP_PDE_dom"/>
</dbReference>
<organism evidence="2">
    <name type="scientific">freshwater metagenome</name>
    <dbReference type="NCBI Taxonomy" id="449393"/>
    <lineage>
        <taxon>unclassified sequences</taxon>
        <taxon>metagenomes</taxon>
        <taxon>ecological metagenomes</taxon>
    </lineage>
</organism>
<dbReference type="InterPro" id="IPR017946">
    <property type="entry name" value="PLC-like_Pdiesterase_TIM-brl"/>
</dbReference>
<reference evidence="2" key="1">
    <citation type="submission" date="2020-05" db="EMBL/GenBank/DDBJ databases">
        <authorList>
            <person name="Chiriac C."/>
            <person name="Salcher M."/>
            <person name="Ghai R."/>
            <person name="Kavagutti S V."/>
        </authorList>
    </citation>
    <scope>NUCLEOTIDE SEQUENCE</scope>
</reference>
<feature type="domain" description="GP-PDE" evidence="1">
    <location>
        <begin position="12"/>
        <end position="233"/>
    </location>
</feature>
<accession>A0A6J6K891</accession>